<dbReference type="InterPro" id="IPR006201">
    <property type="entry name" value="Neur_channel"/>
</dbReference>
<organism evidence="3 4">
    <name type="scientific">Lingula anatina</name>
    <name type="common">Brachiopod</name>
    <name type="synonym">Lingula unguis</name>
    <dbReference type="NCBI Taxonomy" id="7574"/>
    <lineage>
        <taxon>Eukaryota</taxon>
        <taxon>Metazoa</taxon>
        <taxon>Spiralia</taxon>
        <taxon>Lophotrochozoa</taxon>
        <taxon>Brachiopoda</taxon>
        <taxon>Linguliformea</taxon>
        <taxon>Lingulata</taxon>
        <taxon>Lingulida</taxon>
        <taxon>Linguloidea</taxon>
        <taxon>Lingulidae</taxon>
        <taxon>Lingula</taxon>
    </lineage>
</organism>
<dbReference type="GO" id="GO:0016020">
    <property type="term" value="C:membrane"/>
    <property type="evidence" value="ECO:0007669"/>
    <property type="project" value="InterPro"/>
</dbReference>
<dbReference type="FunFam" id="2.70.170.10:FF:000028">
    <property type="entry name" value="AcetylCholine Receptor"/>
    <property type="match status" value="1"/>
</dbReference>
<dbReference type="OrthoDB" id="410315at2759"/>
<gene>
    <name evidence="4" type="primary">LOC106151867</name>
</gene>
<dbReference type="Proteomes" id="UP000085678">
    <property type="component" value="Unplaced"/>
</dbReference>
<evidence type="ECO:0000313" key="3">
    <source>
        <dbReference type="Proteomes" id="UP000085678"/>
    </source>
</evidence>
<protein>
    <submittedName>
        <fullName evidence="4">Acetylcholine receptor subunit alpha-like 1</fullName>
    </submittedName>
</protein>
<dbReference type="AlphaFoldDB" id="A0A1S3H460"/>
<dbReference type="GO" id="GO:0004888">
    <property type="term" value="F:transmembrane signaling receptor activity"/>
    <property type="evidence" value="ECO:0007669"/>
    <property type="project" value="InterPro"/>
</dbReference>
<evidence type="ECO:0000313" key="4">
    <source>
        <dbReference type="RefSeq" id="XP_013380747.1"/>
    </source>
</evidence>
<proteinExistence type="predicted"/>
<dbReference type="InterPro" id="IPR006202">
    <property type="entry name" value="Neur_chan_lig-bd"/>
</dbReference>
<keyword evidence="3" id="KW-1185">Reference proteome</keyword>
<feature type="chain" id="PRO_5010376881" evidence="1">
    <location>
        <begin position="17"/>
        <end position="234"/>
    </location>
</feature>
<accession>A0A1S3H460</accession>
<dbReference type="STRING" id="7574.A0A1S3H460"/>
<sequence>MAAWLWCFVSWSAVAAVVVQGGDITSLYADLLQDYFKDVRPSKTATEPAEVTLSLGLRSIDFDPKKGALKINALLKLTWIDYRLQWYPPSYKNADTIYVNADKLWLPDIVLYNAMAPTRDVVNALATVSHDGHVVYKSSKIYSAICDAASSSTVHQCNLKFGSWIYSGDELDLVLDDMDKNQTFPYVDTTDYVESHFLDLISANATRVVKYYACCPEPYVDVQYTLNLRVKDEK</sequence>
<feature type="signal peptide" evidence="1">
    <location>
        <begin position="1"/>
        <end position="16"/>
    </location>
</feature>
<evidence type="ECO:0000259" key="2">
    <source>
        <dbReference type="Pfam" id="PF02931"/>
    </source>
</evidence>
<dbReference type="Pfam" id="PF02931">
    <property type="entry name" value="Neur_chan_LBD"/>
    <property type="match status" value="1"/>
</dbReference>
<dbReference type="OMA" id="RERLWHS"/>
<dbReference type="PANTHER" id="PTHR18945">
    <property type="entry name" value="NEUROTRANSMITTER GATED ION CHANNEL"/>
    <property type="match status" value="1"/>
</dbReference>
<evidence type="ECO:0000256" key="1">
    <source>
        <dbReference type="SAM" id="SignalP"/>
    </source>
</evidence>
<reference evidence="4" key="1">
    <citation type="submission" date="2025-08" db="UniProtKB">
        <authorList>
            <consortium name="RefSeq"/>
        </authorList>
    </citation>
    <scope>IDENTIFICATION</scope>
    <source>
        <tissue evidence="4">Gonads</tissue>
    </source>
</reference>
<dbReference type="RefSeq" id="XP_013380747.1">
    <property type="nucleotide sequence ID" value="XM_013525293.1"/>
</dbReference>
<name>A0A1S3H460_LINAN</name>
<dbReference type="Gene3D" id="2.70.170.10">
    <property type="entry name" value="Neurotransmitter-gated ion-channel ligand-binding domain"/>
    <property type="match status" value="1"/>
</dbReference>
<dbReference type="InterPro" id="IPR036734">
    <property type="entry name" value="Neur_chan_lig-bd_sf"/>
</dbReference>
<dbReference type="GeneID" id="106151867"/>
<dbReference type="GO" id="GO:0005230">
    <property type="term" value="F:extracellular ligand-gated monoatomic ion channel activity"/>
    <property type="evidence" value="ECO:0007669"/>
    <property type="project" value="InterPro"/>
</dbReference>
<dbReference type="SUPFAM" id="SSF63712">
    <property type="entry name" value="Nicotinic receptor ligand binding domain-like"/>
    <property type="match status" value="1"/>
</dbReference>
<dbReference type="InParanoid" id="A0A1S3H460"/>
<dbReference type="KEGG" id="lak:106151867"/>
<feature type="domain" description="Neurotransmitter-gated ion-channel ligand-binding" evidence="2">
    <location>
        <begin position="25"/>
        <end position="229"/>
    </location>
</feature>
<keyword evidence="1" id="KW-0732">Signal</keyword>